<evidence type="ECO:0000256" key="2">
    <source>
        <dbReference type="SAM" id="MobiDB-lite"/>
    </source>
</evidence>
<sequence>MLYTLPLIAQAVLASTAAQGLLRQHDDSDPTSLPGGSPLTFCNDSRATDLFFVHQIELYPNPLHIDDIFEVHLYGTFLEALTTDASWTYFARYSNSTEHESGTMDFCKSLDSIDQPTRQHRTHGCPPEAGPALVMMSAWVMPMFIVPGDYYFKFDAVTKEGARIYCLDAHLYLDYKHEDQEQHPSQTSGVSQSGHAGKGE</sequence>
<protein>
    <recommendedName>
        <fullName evidence="4">MD-2-related lipid-recognition domain-containing protein</fullName>
    </recommendedName>
</protein>
<evidence type="ECO:0000259" key="4">
    <source>
        <dbReference type="Pfam" id="PF02221"/>
    </source>
</evidence>
<reference evidence="5 6" key="1">
    <citation type="submission" date="2019-09" db="EMBL/GenBank/DDBJ databases">
        <title>The hologenome of the rock-dwelling lichen Lasallia pustulata.</title>
        <authorList>
            <person name="Greshake Tzovaras B."/>
            <person name="Segers F."/>
            <person name="Bicker A."/>
            <person name="Dal Grande F."/>
            <person name="Otte J."/>
            <person name="Hankeln T."/>
            <person name="Schmitt I."/>
            <person name="Ebersberger I."/>
        </authorList>
    </citation>
    <scope>NUCLEOTIDE SEQUENCE [LARGE SCALE GENOMIC DNA]</scope>
    <source>
        <strain evidence="5">A1-1</strain>
    </source>
</reference>
<evidence type="ECO:0000256" key="1">
    <source>
        <dbReference type="ARBA" id="ARBA00022729"/>
    </source>
</evidence>
<feature type="chain" id="PRO_5024355960" description="MD-2-related lipid-recognition domain-containing protein" evidence="3">
    <location>
        <begin position="19"/>
        <end position="200"/>
    </location>
</feature>
<dbReference type="Gene3D" id="2.70.220.10">
    <property type="entry name" value="Ganglioside GM2 activator"/>
    <property type="match status" value="1"/>
</dbReference>
<name>A0A5M8PYA7_9LECA</name>
<dbReference type="EMBL" id="VXIT01000002">
    <property type="protein sequence ID" value="KAA6414703.1"/>
    <property type="molecule type" value="Genomic_DNA"/>
</dbReference>
<evidence type="ECO:0000256" key="3">
    <source>
        <dbReference type="SAM" id="SignalP"/>
    </source>
</evidence>
<evidence type="ECO:0000313" key="5">
    <source>
        <dbReference type="EMBL" id="KAA6414703.1"/>
    </source>
</evidence>
<comment type="caution">
    <text evidence="5">The sequence shown here is derived from an EMBL/GenBank/DDBJ whole genome shotgun (WGS) entry which is preliminary data.</text>
</comment>
<dbReference type="Proteomes" id="UP000324767">
    <property type="component" value="Unassembled WGS sequence"/>
</dbReference>
<dbReference type="InterPro" id="IPR003172">
    <property type="entry name" value="ML_dom"/>
</dbReference>
<proteinExistence type="predicted"/>
<dbReference type="Pfam" id="PF02221">
    <property type="entry name" value="E1_DerP2_DerF2"/>
    <property type="match status" value="1"/>
</dbReference>
<dbReference type="OrthoDB" id="5382272at2759"/>
<feature type="signal peptide" evidence="3">
    <location>
        <begin position="1"/>
        <end position="18"/>
    </location>
</feature>
<dbReference type="AlphaFoldDB" id="A0A5M8PYA7"/>
<organism evidence="5 6">
    <name type="scientific">Lasallia pustulata</name>
    <dbReference type="NCBI Taxonomy" id="136370"/>
    <lineage>
        <taxon>Eukaryota</taxon>
        <taxon>Fungi</taxon>
        <taxon>Dikarya</taxon>
        <taxon>Ascomycota</taxon>
        <taxon>Pezizomycotina</taxon>
        <taxon>Lecanoromycetes</taxon>
        <taxon>OSLEUM clade</taxon>
        <taxon>Umbilicariomycetidae</taxon>
        <taxon>Umbilicariales</taxon>
        <taxon>Umbilicariaceae</taxon>
        <taxon>Lasallia</taxon>
    </lineage>
</organism>
<evidence type="ECO:0000313" key="6">
    <source>
        <dbReference type="Proteomes" id="UP000324767"/>
    </source>
</evidence>
<feature type="domain" description="MD-2-related lipid-recognition" evidence="4">
    <location>
        <begin position="37"/>
        <end position="171"/>
    </location>
</feature>
<gene>
    <name evidence="5" type="ORF">FRX48_01453</name>
</gene>
<keyword evidence="1 3" id="KW-0732">Signal</keyword>
<dbReference type="InterPro" id="IPR036846">
    <property type="entry name" value="GM2-AP_sf"/>
</dbReference>
<accession>A0A5M8PYA7</accession>
<feature type="compositionally biased region" description="Polar residues" evidence="2">
    <location>
        <begin position="183"/>
        <end position="194"/>
    </location>
</feature>
<feature type="region of interest" description="Disordered" evidence="2">
    <location>
        <begin position="179"/>
        <end position="200"/>
    </location>
</feature>